<dbReference type="GO" id="GO:0016757">
    <property type="term" value="F:glycosyltransferase activity"/>
    <property type="evidence" value="ECO:0007669"/>
    <property type="project" value="UniProtKB-KW"/>
</dbReference>
<keyword evidence="3" id="KW-0328">Glycosyltransferase</keyword>
<dbReference type="AlphaFoldDB" id="A0A7S1T975"/>
<dbReference type="FunFam" id="3.40.50.1000:FF:000052">
    <property type="entry name" value="Alpha,alpha-trehalose-phosphate synthase [UDP-forming] 6"/>
    <property type="match status" value="1"/>
</dbReference>
<organism evidence="5">
    <name type="scientific">Compsopogon caeruleus</name>
    <dbReference type="NCBI Taxonomy" id="31354"/>
    <lineage>
        <taxon>Eukaryota</taxon>
        <taxon>Rhodophyta</taxon>
        <taxon>Compsopogonophyceae</taxon>
        <taxon>Compsopogonales</taxon>
        <taxon>Compsopogonaceae</taxon>
        <taxon>Compsopogon</taxon>
    </lineage>
</organism>
<gene>
    <name evidence="5" type="ORF">CCAE0312_LOCUS2173</name>
</gene>
<dbReference type="Gene3D" id="3.40.50.1000">
    <property type="entry name" value="HAD superfamily/HAD-like"/>
    <property type="match status" value="1"/>
</dbReference>
<name>A0A7S1T975_9RHOD</name>
<dbReference type="PANTHER" id="PTHR10788">
    <property type="entry name" value="TREHALOSE-6-PHOSPHATE SYNTHASE"/>
    <property type="match status" value="1"/>
</dbReference>
<dbReference type="InterPro" id="IPR006379">
    <property type="entry name" value="HAD-SF_hydro_IIB"/>
</dbReference>
<keyword evidence="4" id="KW-0808">Transferase</keyword>
<dbReference type="FunFam" id="3.40.50.2000:FF:000010">
    <property type="entry name" value="Alpha,alpha-trehalose-phosphate synthase"/>
    <property type="match status" value="1"/>
</dbReference>
<comment type="similarity">
    <text evidence="2">In the C-terminal section; belongs to the trehalose phosphatase family.</text>
</comment>
<dbReference type="Pfam" id="PF00982">
    <property type="entry name" value="Glyco_transf_20"/>
    <property type="match status" value="1"/>
</dbReference>
<evidence type="ECO:0000256" key="3">
    <source>
        <dbReference type="ARBA" id="ARBA00022676"/>
    </source>
</evidence>
<dbReference type="InterPro" id="IPR023214">
    <property type="entry name" value="HAD_sf"/>
</dbReference>
<dbReference type="CDD" id="cd03788">
    <property type="entry name" value="GT20_TPS"/>
    <property type="match status" value="1"/>
</dbReference>
<reference evidence="5" key="1">
    <citation type="submission" date="2021-01" db="EMBL/GenBank/DDBJ databases">
        <authorList>
            <person name="Corre E."/>
            <person name="Pelletier E."/>
            <person name="Niang G."/>
            <person name="Scheremetjew M."/>
            <person name="Finn R."/>
            <person name="Kale V."/>
            <person name="Holt S."/>
            <person name="Cochrane G."/>
            <person name="Meng A."/>
            <person name="Brown T."/>
            <person name="Cohen L."/>
        </authorList>
    </citation>
    <scope>NUCLEOTIDE SEQUENCE</scope>
    <source>
        <strain evidence="5">SAG 36.94</strain>
    </source>
</reference>
<sequence length="738" mass="83410">MEGKLTLKCVGILNTDEEIREDEKLEITRILEGEFHCSPVFLPQEMRDKFYQGFCKGILWPVFHMFQDATLEIGKTVEFDFDLWDVYNQVNEMFSEVVCSIYNPGDLIWVHDYHLLVLPGKLRDRAPLAGAKIGFFLHIPWPSSETYRSLPVRGEILRGVLSSTLVGFHLFDYARHFLSACRRLLSLDHSAHRGMLGVEYMGRHVLIRVSHIGIDPDRFARALKDDVVLKRSREMRLQYHGRWILGGVDDLDELKGISLKLLAFEELLKTSWIFREKLMLIQVAIPKKSRVSETTRDEISSLVDRINSTYGMNGRVPVVYIEQDITFSERVALYSIIDTLFLTPLRDGLNLVPYEYIISASEGKGQLVLSEFTGCSKALSAAIRVNPWDISDIASQIDKAFAMSREEITARHTSDSSYVSKHPTSTWAESFLSDLHQASEVTGKLVNLGYFLPSVRSVDLFGFERLNLETLRSSYTGSDKRLLLLDYDGTLTSNSESTRMSFAWAVPGTETMNSLQALASDERNTIFIVSGRTTEVLSKAFESISSIGLIAEHGLQIRYPGECWGPPPTDVDYSWLELAKEIMLRYCERTDGSYIEEKKSGIVWHLGDADPEFGNWQAKDLHGHLCNVLAGYEASVISGRGWLQVRSSMVSKGIITETILQRMSDGEPDFVFCVGDDQTDEDMFKCFGSWSSEKVFTCTVGVKPSNAKYYVRTNLDVSHALETLALGKRNSTESVTFS</sequence>
<dbReference type="SUPFAM" id="SSF56784">
    <property type="entry name" value="HAD-like"/>
    <property type="match status" value="1"/>
</dbReference>
<dbReference type="GO" id="GO:0004805">
    <property type="term" value="F:trehalose-phosphatase activity"/>
    <property type="evidence" value="ECO:0007669"/>
    <property type="project" value="TreeGrafter"/>
</dbReference>
<dbReference type="Gene3D" id="3.40.50.2000">
    <property type="entry name" value="Glycogen Phosphorylase B"/>
    <property type="match status" value="2"/>
</dbReference>
<dbReference type="PANTHER" id="PTHR10788:SF94">
    <property type="entry name" value="ALPHA,ALPHA-TREHALOSE-PHOSPHATE SYNTHASE [UDP-FORMING] 5"/>
    <property type="match status" value="1"/>
</dbReference>
<evidence type="ECO:0000256" key="2">
    <source>
        <dbReference type="ARBA" id="ARBA00006330"/>
    </source>
</evidence>
<dbReference type="EMBL" id="HBGH01003940">
    <property type="protein sequence ID" value="CAD9229719.1"/>
    <property type="molecule type" value="Transcribed_RNA"/>
</dbReference>
<evidence type="ECO:0000256" key="1">
    <source>
        <dbReference type="ARBA" id="ARBA00005409"/>
    </source>
</evidence>
<dbReference type="Pfam" id="PF02358">
    <property type="entry name" value="Trehalose_PPase"/>
    <property type="match status" value="1"/>
</dbReference>
<dbReference type="NCBIfam" id="TIGR01484">
    <property type="entry name" value="HAD-SF-IIB"/>
    <property type="match status" value="1"/>
</dbReference>
<dbReference type="GO" id="GO:0005992">
    <property type="term" value="P:trehalose biosynthetic process"/>
    <property type="evidence" value="ECO:0007669"/>
    <property type="project" value="InterPro"/>
</dbReference>
<evidence type="ECO:0008006" key="6">
    <source>
        <dbReference type="Google" id="ProtNLM"/>
    </source>
</evidence>
<dbReference type="Gene3D" id="3.30.70.1020">
    <property type="entry name" value="Trehalose-6-phosphate phosphatase related protein, domain 2"/>
    <property type="match status" value="1"/>
</dbReference>
<accession>A0A7S1T975</accession>
<dbReference type="InterPro" id="IPR003337">
    <property type="entry name" value="Trehalose_PPase"/>
</dbReference>
<dbReference type="NCBIfam" id="TIGR00685">
    <property type="entry name" value="T6PP"/>
    <property type="match status" value="1"/>
</dbReference>
<dbReference type="SUPFAM" id="SSF53756">
    <property type="entry name" value="UDP-Glycosyltransferase/glycogen phosphorylase"/>
    <property type="match status" value="1"/>
</dbReference>
<dbReference type="CDD" id="cd01627">
    <property type="entry name" value="HAD_TPP"/>
    <property type="match status" value="1"/>
</dbReference>
<dbReference type="GO" id="GO:0005829">
    <property type="term" value="C:cytosol"/>
    <property type="evidence" value="ECO:0007669"/>
    <property type="project" value="TreeGrafter"/>
</dbReference>
<proteinExistence type="inferred from homology"/>
<evidence type="ECO:0000313" key="5">
    <source>
        <dbReference type="EMBL" id="CAD9229719.1"/>
    </source>
</evidence>
<evidence type="ECO:0000256" key="4">
    <source>
        <dbReference type="ARBA" id="ARBA00022679"/>
    </source>
</evidence>
<protein>
    <recommendedName>
        <fullName evidence="6">Alpha,alpha-trehalose-phosphate synthase (UDP-forming)</fullName>
    </recommendedName>
</protein>
<dbReference type="InterPro" id="IPR036412">
    <property type="entry name" value="HAD-like_sf"/>
</dbReference>
<dbReference type="InterPro" id="IPR001830">
    <property type="entry name" value="Glyco_trans_20"/>
</dbReference>
<comment type="similarity">
    <text evidence="1">In the N-terminal section; belongs to the glycosyltransferase 20 family.</text>
</comment>